<sequence length="210" mass="23259">LLARALAICADSGKIKVIHIISNLTENMSTGEVHQLMRKGDVTLTEDEYLEVIRRKTAVLFQAACTVSAVIADAPEEKEAALSDFGYHLGIAFQMADDLLDYTMDTEALGKEVGADLREGKLTLPVIHALKQADSADYDQMVKIIENEDFTVDEFKTLVGLLEKNDGIAYTQKTAAFHIDKAKNVLSVFEPSKTKDTLFDIADYTLDRRI</sequence>
<dbReference type="PANTHER" id="PTHR12001">
    <property type="entry name" value="GERANYLGERANYL PYROPHOSPHATE SYNTHASE"/>
    <property type="match status" value="1"/>
</dbReference>
<name>X0ZZH2_9ZZZZ</name>
<dbReference type="PANTHER" id="PTHR12001:SF69">
    <property type="entry name" value="ALL TRANS-POLYPRENYL-DIPHOSPHATE SYNTHASE PDSS1"/>
    <property type="match status" value="1"/>
</dbReference>
<dbReference type="AlphaFoldDB" id="X0ZZH2"/>
<dbReference type="InterPro" id="IPR008949">
    <property type="entry name" value="Isoprenoid_synthase_dom_sf"/>
</dbReference>
<keyword evidence="3" id="KW-0808">Transferase</keyword>
<comment type="similarity">
    <text evidence="2">Belongs to the FPP/GGPP synthase family.</text>
</comment>
<protein>
    <recommendedName>
        <fullName evidence="7">Polyprenyl synthetase</fullName>
    </recommendedName>
</protein>
<gene>
    <name evidence="6" type="ORF">S01H1_76255</name>
</gene>
<evidence type="ECO:0000256" key="4">
    <source>
        <dbReference type="ARBA" id="ARBA00022723"/>
    </source>
</evidence>
<dbReference type="Gene3D" id="1.10.600.10">
    <property type="entry name" value="Farnesyl Diphosphate Synthase"/>
    <property type="match status" value="1"/>
</dbReference>
<evidence type="ECO:0000256" key="1">
    <source>
        <dbReference type="ARBA" id="ARBA00001946"/>
    </source>
</evidence>
<dbReference type="Pfam" id="PF00348">
    <property type="entry name" value="polyprenyl_synt"/>
    <property type="match status" value="1"/>
</dbReference>
<comment type="cofactor">
    <cofactor evidence="1">
        <name>Mg(2+)</name>
        <dbReference type="ChEBI" id="CHEBI:18420"/>
    </cofactor>
</comment>
<keyword evidence="4" id="KW-0479">Metal-binding</keyword>
<evidence type="ECO:0000256" key="5">
    <source>
        <dbReference type="ARBA" id="ARBA00022842"/>
    </source>
</evidence>
<keyword evidence="5" id="KW-0460">Magnesium</keyword>
<proteinExistence type="inferred from homology"/>
<dbReference type="InterPro" id="IPR033749">
    <property type="entry name" value="Polyprenyl_synt_CS"/>
</dbReference>
<dbReference type="SUPFAM" id="SSF48576">
    <property type="entry name" value="Terpenoid synthases"/>
    <property type="match status" value="1"/>
</dbReference>
<dbReference type="GO" id="GO:0008299">
    <property type="term" value="P:isoprenoid biosynthetic process"/>
    <property type="evidence" value="ECO:0007669"/>
    <property type="project" value="InterPro"/>
</dbReference>
<evidence type="ECO:0000256" key="2">
    <source>
        <dbReference type="ARBA" id="ARBA00006706"/>
    </source>
</evidence>
<evidence type="ECO:0000313" key="6">
    <source>
        <dbReference type="EMBL" id="GAG53411.1"/>
    </source>
</evidence>
<organism evidence="6">
    <name type="scientific">marine sediment metagenome</name>
    <dbReference type="NCBI Taxonomy" id="412755"/>
    <lineage>
        <taxon>unclassified sequences</taxon>
        <taxon>metagenomes</taxon>
        <taxon>ecological metagenomes</taxon>
    </lineage>
</organism>
<reference evidence="6" key="1">
    <citation type="journal article" date="2014" name="Front. Microbiol.">
        <title>High frequency of phylogenetically diverse reductive dehalogenase-homologous genes in deep subseafloor sedimentary metagenomes.</title>
        <authorList>
            <person name="Kawai M."/>
            <person name="Futagami T."/>
            <person name="Toyoda A."/>
            <person name="Takaki Y."/>
            <person name="Nishi S."/>
            <person name="Hori S."/>
            <person name="Arai W."/>
            <person name="Tsubouchi T."/>
            <person name="Morono Y."/>
            <person name="Uchiyama I."/>
            <person name="Ito T."/>
            <person name="Fujiyama A."/>
            <person name="Inagaki F."/>
            <person name="Takami H."/>
        </authorList>
    </citation>
    <scope>NUCLEOTIDE SEQUENCE</scope>
    <source>
        <strain evidence="6">Expedition CK06-06</strain>
    </source>
</reference>
<evidence type="ECO:0008006" key="7">
    <source>
        <dbReference type="Google" id="ProtNLM"/>
    </source>
</evidence>
<accession>X0ZZH2</accession>
<feature type="non-terminal residue" evidence="6">
    <location>
        <position position="1"/>
    </location>
</feature>
<dbReference type="PROSITE" id="PS00444">
    <property type="entry name" value="POLYPRENYL_SYNTHASE_2"/>
    <property type="match status" value="1"/>
</dbReference>
<dbReference type="GO" id="GO:0004659">
    <property type="term" value="F:prenyltransferase activity"/>
    <property type="evidence" value="ECO:0007669"/>
    <property type="project" value="InterPro"/>
</dbReference>
<dbReference type="InterPro" id="IPR000092">
    <property type="entry name" value="Polyprenyl_synt"/>
</dbReference>
<evidence type="ECO:0000256" key="3">
    <source>
        <dbReference type="ARBA" id="ARBA00022679"/>
    </source>
</evidence>
<comment type="caution">
    <text evidence="6">The sequence shown here is derived from an EMBL/GenBank/DDBJ whole genome shotgun (WGS) entry which is preliminary data.</text>
</comment>
<dbReference type="EMBL" id="BARS01051162">
    <property type="protein sequence ID" value="GAG53411.1"/>
    <property type="molecule type" value="Genomic_DNA"/>
</dbReference>
<dbReference type="GO" id="GO:0046872">
    <property type="term" value="F:metal ion binding"/>
    <property type="evidence" value="ECO:0007669"/>
    <property type="project" value="UniProtKB-KW"/>
</dbReference>